<keyword evidence="3" id="KW-1185">Reference proteome</keyword>
<evidence type="ECO:0000256" key="1">
    <source>
        <dbReference type="SAM" id="MobiDB-lite"/>
    </source>
</evidence>
<gene>
    <name evidence="2" type="ORF">M231_01593</name>
</gene>
<name>A0A4Q1BT77_TREME</name>
<reference evidence="2 3" key="1">
    <citation type="submission" date="2016-06" db="EMBL/GenBank/DDBJ databases">
        <title>Evolution of pathogenesis and genome organization in the Tremellales.</title>
        <authorList>
            <person name="Cuomo C."/>
            <person name="Litvintseva A."/>
            <person name="Heitman J."/>
            <person name="Chen Y."/>
            <person name="Sun S."/>
            <person name="Springer D."/>
            <person name="Dromer F."/>
            <person name="Young S."/>
            <person name="Zeng Q."/>
            <person name="Chapman S."/>
            <person name="Gujja S."/>
            <person name="Saif S."/>
            <person name="Birren B."/>
        </authorList>
    </citation>
    <scope>NUCLEOTIDE SEQUENCE [LARGE SCALE GENOMIC DNA]</scope>
    <source>
        <strain evidence="2 3">ATCC 28783</strain>
    </source>
</reference>
<sequence length="286" mass="30918">MSMPEGPSLTPPHIPPPTLKRPRQSNGAAVNGLGRHKRRKPEDSVGPDSGTDKKGAINFGVGMVKGREDEFGESQEVVTRVDFNDLPDDCLYRYLEVYDLVPRWDVSPWSEKPCTPPNALYTLTPAPTAIPINPSPPKPSPVNTPTVPTTILPHVQADLSMSVDLPPTSSIAGVIEDMPNSAVVDAIEPEPEPDLPAPPTTRSKTLPSRKPPTPSPEPQVVKRGVMTLSDVHAARGALAERANAHWAKGLGGGQNKEGETIVNFLYKNRVGHGRLLRVYNPMREGL</sequence>
<comment type="caution">
    <text evidence="2">The sequence shown here is derived from an EMBL/GenBank/DDBJ whole genome shotgun (WGS) entry which is preliminary data.</text>
</comment>
<feature type="region of interest" description="Disordered" evidence="1">
    <location>
        <begin position="187"/>
        <end position="220"/>
    </location>
</feature>
<accession>A0A4Q1BT77</accession>
<evidence type="ECO:0000313" key="3">
    <source>
        <dbReference type="Proteomes" id="UP000289152"/>
    </source>
</evidence>
<dbReference type="Proteomes" id="UP000289152">
    <property type="component" value="Unassembled WGS sequence"/>
</dbReference>
<protein>
    <submittedName>
        <fullName evidence="2">Uncharacterized protein</fullName>
    </submittedName>
</protein>
<feature type="compositionally biased region" description="Pro residues" evidence="1">
    <location>
        <begin position="9"/>
        <end position="19"/>
    </location>
</feature>
<dbReference type="EMBL" id="SDIL01000011">
    <property type="protein sequence ID" value="RXK41188.1"/>
    <property type="molecule type" value="Genomic_DNA"/>
</dbReference>
<dbReference type="VEuPathDB" id="FungiDB:TREMEDRAFT_64532"/>
<organism evidence="2 3">
    <name type="scientific">Tremella mesenterica</name>
    <name type="common">Jelly fungus</name>
    <dbReference type="NCBI Taxonomy" id="5217"/>
    <lineage>
        <taxon>Eukaryota</taxon>
        <taxon>Fungi</taxon>
        <taxon>Dikarya</taxon>
        <taxon>Basidiomycota</taxon>
        <taxon>Agaricomycotina</taxon>
        <taxon>Tremellomycetes</taxon>
        <taxon>Tremellales</taxon>
        <taxon>Tremellaceae</taxon>
        <taxon>Tremella</taxon>
    </lineage>
</organism>
<evidence type="ECO:0000313" key="2">
    <source>
        <dbReference type="EMBL" id="RXK41188.1"/>
    </source>
</evidence>
<dbReference type="AlphaFoldDB" id="A0A4Q1BT77"/>
<proteinExistence type="predicted"/>
<dbReference type="InParanoid" id="A0A4Q1BT77"/>
<dbReference type="OrthoDB" id="2593121at2759"/>
<feature type="region of interest" description="Disordered" evidence="1">
    <location>
        <begin position="1"/>
        <end position="57"/>
    </location>
</feature>